<protein>
    <recommendedName>
        <fullName evidence="1">YCII-related domain-containing protein</fullName>
    </recommendedName>
</protein>
<dbReference type="AlphaFoldDB" id="A0A645DTF9"/>
<dbReference type="InterPro" id="IPR011008">
    <property type="entry name" value="Dimeric_a/b-barrel"/>
</dbReference>
<evidence type="ECO:0000313" key="2">
    <source>
        <dbReference type="EMBL" id="MPM92569.1"/>
    </source>
</evidence>
<reference evidence="2" key="1">
    <citation type="submission" date="2019-08" db="EMBL/GenBank/DDBJ databases">
        <authorList>
            <person name="Kucharzyk K."/>
            <person name="Murdoch R.W."/>
            <person name="Higgins S."/>
            <person name="Loffler F."/>
        </authorList>
    </citation>
    <scope>NUCLEOTIDE SEQUENCE</scope>
</reference>
<accession>A0A645DTF9</accession>
<organism evidence="2">
    <name type="scientific">bioreactor metagenome</name>
    <dbReference type="NCBI Taxonomy" id="1076179"/>
    <lineage>
        <taxon>unclassified sequences</taxon>
        <taxon>metagenomes</taxon>
        <taxon>ecological metagenomes</taxon>
    </lineage>
</organism>
<evidence type="ECO:0000259" key="1">
    <source>
        <dbReference type="Pfam" id="PF03795"/>
    </source>
</evidence>
<gene>
    <name evidence="2" type="ORF">SDC9_139704</name>
</gene>
<dbReference type="EMBL" id="VSSQ01039495">
    <property type="protein sequence ID" value="MPM92569.1"/>
    <property type="molecule type" value="Genomic_DNA"/>
</dbReference>
<proteinExistence type="predicted"/>
<sequence length="105" mass="12365">MLRNSKKEFIYELKPVPRLLKEVNWREEDRRIVNKHVRYLKELQGADYLVLAGETQGAKENTFRIVIIKAFTEEDALNIMNNDPAVKEEIMTASFYPYKTIVKGF</sequence>
<dbReference type="Gene3D" id="3.30.70.1060">
    <property type="entry name" value="Dimeric alpha+beta barrel"/>
    <property type="match status" value="1"/>
</dbReference>
<dbReference type="Pfam" id="PF03795">
    <property type="entry name" value="YCII"/>
    <property type="match status" value="1"/>
</dbReference>
<feature type="domain" description="YCII-related" evidence="1">
    <location>
        <begin position="24"/>
        <end position="90"/>
    </location>
</feature>
<dbReference type="InterPro" id="IPR005545">
    <property type="entry name" value="YCII"/>
</dbReference>
<comment type="caution">
    <text evidence="2">The sequence shown here is derived from an EMBL/GenBank/DDBJ whole genome shotgun (WGS) entry which is preliminary data.</text>
</comment>
<name>A0A645DTF9_9ZZZZ</name>
<dbReference type="SUPFAM" id="SSF54909">
    <property type="entry name" value="Dimeric alpha+beta barrel"/>
    <property type="match status" value="1"/>
</dbReference>